<sequence>MPDKTRVLIIDDHPLFRRGVCQLLALSPNFIVIGEAASGQEGIEMAKLHDPDLILLDLNMKGMNGLETLRTMRDLEIDARIILITVSDAPEDLIAAIRAGSDGYILKDNDPDDILKLIDSAMHGRNAISPELTSLLATALREESVVEQRSQASLTERETAILKCLAAGMSNKLIARELDIMESTVKVHIRNLLKKLKFRSRVEAAVWAVGNHVT</sequence>
<dbReference type="PANTHER" id="PTHR43214">
    <property type="entry name" value="TWO-COMPONENT RESPONSE REGULATOR"/>
    <property type="match status" value="1"/>
</dbReference>
<dbReference type="EMBL" id="MTHD01000002">
    <property type="protein sequence ID" value="OMG55167.1"/>
    <property type="molecule type" value="Genomic_DNA"/>
</dbReference>
<dbReference type="GO" id="GO:0003677">
    <property type="term" value="F:DNA binding"/>
    <property type="evidence" value="ECO:0007669"/>
    <property type="project" value="UniProtKB-KW"/>
</dbReference>
<dbReference type="InterPro" id="IPR016032">
    <property type="entry name" value="Sig_transdc_resp-reg_C-effctor"/>
</dbReference>
<dbReference type="SUPFAM" id="SSF46894">
    <property type="entry name" value="C-terminal effector domain of the bipartite response regulators"/>
    <property type="match status" value="1"/>
</dbReference>
<dbReference type="OrthoDB" id="9780593at2"/>
<evidence type="ECO:0000256" key="1">
    <source>
        <dbReference type="ARBA" id="ARBA00023125"/>
    </source>
</evidence>
<gene>
    <name evidence="5" type="ORF">BJN45_08485</name>
</gene>
<dbReference type="CDD" id="cd06170">
    <property type="entry name" value="LuxR_C_like"/>
    <property type="match status" value="1"/>
</dbReference>
<dbReference type="GO" id="GO:0006355">
    <property type="term" value="P:regulation of DNA-templated transcription"/>
    <property type="evidence" value="ECO:0007669"/>
    <property type="project" value="InterPro"/>
</dbReference>
<keyword evidence="1" id="KW-0238">DNA-binding</keyword>
<comment type="caution">
    <text evidence="5">The sequence shown here is derived from an EMBL/GenBank/DDBJ whole genome shotgun (WGS) entry which is preliminary data.</text>
</comment>
<keyword evidence="2" id="KW-0597">Phosphoprotein</keyword>
<dbReference type="PANTHER" id="PTHR43214:SF38">
    <property type="entry name" value="NITRATE_NITRITE RESPONSE REGULATOR PROTEIN NARL"/>
    <property type="match status" value="1"/>
</dbReference>
<dbReference type="InterPro" id="IPR000792">
    <property type="entry name" value="Tscrpt_reg_LuxR_C"/>
</dbReference>
<accession>A0A1R1I930</accession>
<organism evidence="5 6">
    <name type="scientific">Azonexus hydrophilus</name>
    <dbReference type="NCBI Taxonomy" id="418702"/>
    <lineage>
        <taxon>Bacteria</taxon>
        <taxon>Pseudomonadati</taxon>
        <taxon>Pseudomonadota</taxon>
        <taxon>Betaproteobacteria</taxon>
        <taxon>Rhodocyclales</taxon>
        <taxon>Azonexaceae</taxon>
        <taxon>Azonexus</taxon>
    </lineage>
</organism>
<evidence type="ECO:0000256" key="2">
    <source>
        <dbReference type="PROSITE-ProRule" id="PRU00169"/>
    </source>
</evidence>
<dbReference type="SUPFAM" id="SSF52172">
    <property type="entry name" value="CheY-like"/>
    <property type="match status" value="1"/>
</dbReference>
<proteinExistence type="predicted"/>
<dbReference type="STRING" id="418702.BJN45_08485"/>
<dbReference type="GO" id="GO:0000160">
    <property type="term" value="P:phosphorelay signal transduction system"/>
    <property type="evidence" value="ECO:0007669"/>
    <property type="project" value="InterPro"/>
</dbReference>
<dbReference type="PROSITE" id="PS50110">
    <property type="entry name" value="RESPONSE_REGULATORY"/>
    <property type="match status" value="1"/>
</dbReference>
<dbReference type="PRINTS" id="PR00038">
    <property type="entry name" value="HTHLUXR"/>
</dbReference>
<reference evidence="5 6" key="1">
    <citation type="submission" date="2016-10" db="EMBL/GenBank/DDBJ databases">
        <title>Alkaliphiles isolated from bioreactors.</title>
        <authorList>
            <person name="Salah Z."/>
            <person name="Rout S.P."/>
            <person name="Humphreys P.N."/>
        </authorList>
    </citation>
    <scope>NUCLEOTIDE SEQUENCE [LARGE SCALE GENOMIC DNA]</scope>
    <source>
        <strain evidence="5 6">ZS02</strain>
    </source>
</reference>
<dbReference type="Pfam" id="PF00072">
    <property type="entry name" value="Response_reg"/>
    <property type="match status" value="1"/>
</dbReference>
<dbReference type="InterPro" id="IPR039420">
    <property type="entry name" value="WalR-like"/>
</dbReference>
<dbReference type="AlphaFoldDB" id="A0A1R1I930"/>
<name>A0A1R1I930_9RHOO</name>
<dbReference type="Pfam" id="PF00196">
    <property type="entry name" value="GerE"/>
    <property type="match status" value="1"/>
</dbReference>
<evidence type="ECO:0000259" key="3">
    <source>
        <dbReference type="PROSITE" id="PS50043"/>
    </source>
</evidence>
<evidence type="ECO:0000313" key="5">
    <source>
        <dbReference type="EMBL" id="OMG55167.1"/>
    </source>
</evidence>
<dbReference type="RefSeq" id="WP_076093962.1">
    <property type="nucleotide sequence ID" value="NZ_MTHD01000002.1"/>
</dbReference>
<dbReference type="NCBIfam" id="NF007935">
    <property type="entry name" value="PRK10651.1"/>
    <property type="match status" value="1"/>
</dbReference>
<protein>
    <submittedName>
        <fullName evidence="5">Two-component system response regulator NarL</fullName>
    </submittedName>
</protein>
<evidence type="ECO:0000313" key="6">
    <source>
        <dbReference type="Proteomes" id="UP000187526"/>
    </source>
</evidence>
<feature type="domain" description="Response regulatory" evidence="4">
    <location>
        <begin position="6"/>
        <end position="122"/>
    </location>
</feature>
<keyword evidence="6" id="KW-1185">Reference proteome</keyword>
<dbReference type="Gene3D" id="3.40.50.2300">
    <property type="match status" value="1"/>
</dbReference>
<dbReference type="PROSITE" id="PS50043">
    <property type="entry name" value="HTH_LUXR_2"/>
    <property type="match status" value="1"/>
</dbReference>
<dbReference type="InterPro" id="IPR011006">
    <property type="entry name" value="CheY-like_superfamily"/>
</dbReference>
<dbReference type="PROSITE" id="PS00622">
    <property type="entry name" value="HTH_LUXR_1"/>
    <property type="match status" value="1"/>
</dbReference>
<dbReference type="InterPro" id="IPR001789">
    <property type="entry name" value="Sig_transdc_resp-reg_receiver"/>
</dbReference>
<feature type="domain" description="HTH luxR-type" evidence="3">
    <location>
        <begin position="147"/>
        <end position="212"/>
    </location>
</feature>
<feature type="modified residue" description="4-aspartylphosphate" evidence="2">
    <location>
        <position position="57"/>
    </location>
</feature>
<dbReference type="Proteomes" id="UP000187526">
    <property type="component" value="Unassembled WGS sequence"/>
</dbReference>
<dbReference type="SMART" id="SM00421">
    <property type="entry name" value="HTH_LUXR"/>
    <property type="match status" value="1"/>
</dbReference>
<evidence type="ECO:0000259" key="4">
    <source>
        <dbReference type="PROSITE" id="PS50110"/>
    </source>
</evidence>
<dbReference type="SMART" id="SM00448">
    <property type="entry name" value="REC"/>
    <property type="match status" value="1"/>
</dbReference>